<gene>
    <name evidence="4" type="ORF">G8D99_08635</name>
</gene>
<evidence type="ECO:0000256" key="1">
    <source>
        <dbReference type="ARBA" id="ARBA00022801"/>
    </source>
</evidence>
<dbReference type="AlphaFoldDB" id="A0A6G8S4K2"/>
<evidence type="ECO:0000259" key="3">
    <source>
        <dbReference type="Pfam" id="PF12146"/>
    </source>
</evidence>
<evidence type="ECO:0000313" key="4">
    <source>
        <dbReference type="EMBL" id="QIO09075.1"/>
    </source>
</evidence>
<reference evidence="4 5" key="1">
    <citation type="submission" date="2020-03" db="EMBL/GenBank/DDBJ databases">
        <authorList>
            <person name="Zhu W."/>
        </authorList>
    </citation>
    <scope>NUCLEOTIDE SEQUENCE [LARGE SCALE GENOMIC DNA]</scope>
    <source>
        <strain evidence="4 5">185</strain>
    </source>
</reference>
<dbReference type="InterPro" id="IPR029058">
    <property type="entry name" value="AB_hydrolase_fold"/>
</dbReference>
<dbReference type="InterPro" id="IPR050261">
    <property type="entry name" value="FrsA_esterase"/>
</dbReference>
<dbReference type="Proteomes" id="UP000501939">
    <property type="component" value="Chromosome"/>
</dbReference>
<accession>A0A6G8S4K2</accession>
<dbReference type="InterPro" id="IPR022742">
    <property type="entry name" value="Hydrolase_4"/>
</dbReference>
<dbReference type="SUPFAM" id="SSF53474">
    <property type="entry name" value="alpha/beta-Hydrolases"/>
    <property type="match status" value="1"/>
</dbReference>
<keyword evidence="5" id="KW-1185">Reference proteome</keyword>
<proteinExistence type="inferred from homology"/>
<name>A0A6G8S4K2_9GAMM</name>
<dbReference type="PANTHER" id="PTHR22946:SF9">
    <property type="entry name" value="POLYKETIDE TRANSFERASE AF380"/>
    <property type="match status" value="1"/>
</dbReference>
<feature type="domain" description="Serine aminopeptidase S33" evidence="3">
    <location>
        <begin position="26"/>
        <end position="140"/>
    </location>
</feature>
<dbReference type="PRINTS" id="PR00111">
    <property type="entry name" value="ABHYDROLASE"/>
</dbReference>
<protein>
    <submittedName>
        <fullName evidence="4">Alpha/beta hydrolase</fullName>
    </submittedName>
</protein>
<sequence>MELQQIFIPHGKHQIQADLYGNFKQQSSAVILMAHGLGGEKQCGLQSFAEFYTDLGFKVCVFDHRGFGQSTGAIKNLVDKNSQLEDWNCVIQYMQQHFHIPTEHMILWGYSFSGGHVLTLASQQNFKGVIANSPHVDGLASLTLYPKKFLTPATFVALQDLALAPFGKVKTMPVVAEDRFAILAGEDCYAGYHSLIPPNVNWDNAVPARIVATIGLYRPTTVAHKIQSPTLILGAENDSLIPISATRKTAQKIKNGQYYELACGHFDLFHAPFQSEVMNQHQLFLATLE</sequence>
<dbReference type="Pfam" id="PF12146">
    <property type="entry name" value="Hydrolase_4"/>
    <property type="match status" value="1"/>
</dbReference>
<dbReference type="KEGG" id="alj:G8D99_08635"/>
<dbReference type="RefSeq" id="WP_166324542.1">
    <property type="nucleotide sequence ID" value="NZ_CP049916.1"/>
</dbReference>
<keyword evidence="1 4" id="KW-0378">Hydrolase</keyword>
<dbReference type="InterPro" id="IPR000073">
    <property type="entry name" value="AB_hydrolase_1"/>
</dbReference>
<dbReference type="GO" id="GO:0052689">
    <property type="term" value="F:carboxylic ester hydrolase activity"/>
    <property type="evidence" value="ECO:0007669"/>
    <property type="project" value="UniProtKB-ARBA"/>
</dbReference>
<dbReference type="Gene3D" id="3.40.50.1820">
    <property type="entry name" value="alpha/beta hydrolase"/>
    <property type="match status" value="1"/>
</dbReference>
<organism evidence="4 5">
    <name type="scientific">Acinetobacter lanii</name>
    <dbReference type="NCBI Taxonomy" id="2715163"/>
    <lineage>
        <taxon>Bacteria</taxon>
        <taxon>Pseudomonadati</taxon>
        <taxon>Pseudomonadota</taxon>
        <taxon>Gammaproteobacteria</taxon>
        <taxon>Moraxellales</taxon>
        <taxon>Moraxellaceae</taxon>
        <taxon>Acinetobacter</taxon>
    </lineage>
</organism>
<evidence type="ECO:0000256" key="2">
    <source>
        <dbReference type="ARBA" id="ARBA00038115"/>
    </source>
</evidence>
<comment type="similarity">
    <text evidence="2">Belongs to the AB hydrolase superfamily. FUS2 hydrolase family.</text>
</comment>
<evidence type="ECO:0000313" key="5">
    <source>
        <dbReference type="Proteomes" id="UP000501939"/>
    </source>
</evidence>
<dbReference type="EMBL" id="CP049916">
    <property type="protein sequence ID" value="QIO09075.1"/>
    <property type="molecule type" value="Genomic_DNA"/>
</dbReference>
<dbReference type="PANTHER" id="PTHR22946">
    <property type="entry name" value="DIENELACTONE HYDROLASE DOMAIN-CONTAINING PROTEIN-RELATED"/>
    <property type="match status" value="1"/>
</dbReference>